<keyword evidence="1" id="KW-1133">Transmembrane helix</keyword>
<protein>
    <submittedName>
        <fullName evidence="2">Uncharacterized protein</fullName>
    </submittedName>
</protein>
<reference evidence="2" key="2">
    <citation type="journal article" date="2015" name="Fish Shellfish Immunol.">
        <title>Early steps in the European eel (Anguilla anguilla)-Vibrio vulnificus interaction in the gills: Role of the RtxA13 toxin.</title>
        <authorList>
            <person name="Callol A."/>
            <person name="Pajuelo D."/>
            <person name="Ebbesson L."/>
            <person name="Teles M."/>
            <person name="MacKenzie S."/>
            <person name="Amaro C."/>
        </authorList>
    </citation>
    <scope>NUCLEOTIDE SEQUENCE</scope>
</reference>
<sequence length="66" mass="7465">MPNVRNKDLFHFLAQVHIVVWFPVFSSSLISFSGKSRRSKAKHSVNLALKSNKLTSASFCLMRISV</sequence>
<evidence type="ECO:0000256" key="1">
    <source>
        <dbReference type="SAM" id="Phobius"/>
    </source>
</evidence>
<dbReference type="EMBL" id="GBXM01001935">
    <property type="protein sequence ID" value="JAI06643.1"/>
    <property type="molecule type" value="Transcribed_RNA"/>
</dbReference>
<keyword evidence="1" id="KW-0472">Membrane</keyword>
<feature type="transmembrane region" description="Helical" evidence="1">
    <location>
        <begin position="12"/>
        <end position="32"/>
    </location>
</feature>
<reference evidence="2" key="1">
    <citation type="submission" date="2014-11" db="EMBL/GenBank/DDBJ databases">
        <authorList>
            <person name="Amaro Gonzalez C."/>
        </authorList>
    </citation>
    <scope>NUCLEOTIDE SEQUENCE</scope>
</reference>
<dbReference type="AlphaFoldDB" id="A0A0E9XV74"/>
<accession>A0A0E9XV74</accession>
<proteinExistence type="predicted"/>
<evidence type="ECO:0000313" key="2">
    <source>
        <dbReference type="EMBL" id="JAI06643.1"/>
    </source>
</evidence>
<keyword evidence="1" id="KW-0812">Transmembrane</keyword>
<name>A0A0E9XV74_ANGAN</name>
<organism evidence="2">
    <name type="scientific">Anguilla anguilla</name>
    <name type="common">European freshwater eel</name>
    <name type="synonym">Muraena anguilla</name>
    <dbReference type="NCBI Taxonomy" id="7936"/>
    <lineage>
        <taxon>Eukaryota</taxon>
        <taxon>Metazoa</taxon>
        <taxon>Chordata</taxon>
        <taxon>Craniata</taxon>
        <taxon>Vertebrata</taxon>
        <taxon>Euteleostomi</taxon>
        <taxon>Actinopterygii</taxon>
        <taxon>Neopterygii</taxon>
        <taxon>Teleostei</taxon>
        <taxon>Anguilliformes</taxon>
        <taxon>Anguillidae</taxon>
        <taxon>Anguilla</taxon>
    </lineage>
</organism>